<dbReference type="PANTHER" id="PTHR43471">
    <property type="entry name" value="ABC TRANSPORTER PERMEASE"/>
    <property type="match status" value="1"/>
</dbReference>
<evidence type="ECO:0000313" key="3">
    <source>
        <dbReference type="EMBL" id="RZS65480.1"/>
    </source>
</evidence>
<dbReference type="AlphaFoldDB" id="A0A4V2EZ72"/>
<keyword evidence="1" id="KW-1133">Transmembrane helix</keyword>
<evidence type="ECO:0000313" key="4">
    <source>
        <dbReference type="Proteomes" id="UP000293874"/>
    </source>
</evidence>
<feature type="transmembrane region" description="Helical" evidence="1">
    <location>
        <begin position="234"/>
        <end position="253"/>
    </location>
</feature>
<dbReference type="PANTHER" id="PTHR43471:SF12">
    <property type="entry name" value="HYPOTHETICAL MEMBRANE PROTEIN, CONSERVED"/>
    <property type="match status" value="1"/>
</dbReference>
<dbReference type="GO" id="GO:0140359">
    <property type="term" value="F:ABC-type transporter activity"/>
    <property type="evidence" value="ECO:0007669"/>
    <property type="project" value="InterPro"/>
</dbReference>
<dbReference type="InterPro" id="IPR019196">
    <property type="entry name" value="ABC_transp_unknown"/>
</dbReference>
<dbReference type="Proteomes" id="UP000293874">
    <property type="component" value="Unassembled WGS sequence"/>
</dbReference>
<feature type="transmembrane region" description="Helical" evidence="1">
    <location>
        <begin position="150"/>
        <end position="170"/>
    </location>
</feature>
<comment type="caution">
    <text evidence="3">The sequence shown here is derived from an EMBL/GenBank/DDBJ whole genome shotgun (WGS) entry which is preliminary data.</text>
</comment>
<proteinExistence type="predicted"/>
<dbReference type="RefSeq" id="WP_158644150.1">
    <property type="nucleotide sequence ID" value="NZ_CP042431.1"/>
</dbReference>
<keyword evidence="1" id="KW-0812">Transmembrane</keyword>
<feature type="transmembrane region" description="Helical" evidence="1">
    <location>
        <begin position="73"/>
        <end position="93"/>
    </location>
</feature>
<protein>
    <submittedName>
        <fullName evidence="3">ABC-2 type transport system permease protein</fullName>
    </submittedName>
</protein>
<keyword evidence="1" id="KW-0472">Membrane</keyword>
<organism evidence="3 4">
    <name type="scientific">Pseudobacter ginsenosidimutans</name>
    <dbReference type="NCBI Taxonomy" id="661488"/>
    <lineage>
        <taxon>Bacteria</taxon>
        <taxon>Pseudomonadati</taxon>
        <taxon>Bacteroidota</taxon>
        <taxon>Chitinophagia</taxon>
        <taxon>Chitinophagales</taxon>
        <taxon>Chitinophagaceae</taxon>
        <taxon>Pseudobacter</taxon>
    </lineage>
</organism>
<feature type="transmembrane region" description="Helical" evidence="1">
    <location>
        <begin position="12"/>
        <end position="34"/>
    </location>
</feature>
<feature type="transmembrane region" description="Helical" evidence="1">
    <location>
        <begin position="745"/>
        <end position="763"/>
    </location>
</feature>
<name>A0A4V2EZ72_9BACT</name>
<dbReference type="OrthoDB" id="9794512at2"/>
<feature type="transmembrane region" description="Helical" evidence="1">
    <location>
        <begin position="123"/>
        <end position="144"/>
    </location>
</feature>
<gene>
    <name evidence="3" type="ORF">EV199_5653</name>
</gene>
<evidence type="ECO:0000259" key="2">
    <source>
        <dbReference type="Pfam" id="PF09822"/>
    </source>
</evidence>
<dbReference type="Pfam" id="PF12679">
    <property type="entry name" value="ABC2_membrane_2"/>
    <property type="match status" value="1"/>
</dbReference>
<dbReference type="EMBL" id="SGXA01000005">
    <property type="protein sequence ID" value="RZS65480.1"/>
    <property type="molecule type" value="Genomic_DNA"/>
</dbReference>
<feature type="transmembrane region" description="Helical" evidence="1">
    <location>
        <begin position="265"/>
        <end position="283"/>
    </location>
</feature>
<sequence length="768" mass="87613">MRLIIRIAKNEMRYLFYSPIAWIVLLAFWVLIALDYFNQLHDMANVQEIMVKNSNPNWTWLPRSVTGMLFGRVYQTAVSYLYLFIPLLTMGLISREKNAGTIKLLYSSPAGLRQIVFGKYLGIMLYLLMLVTIVGIVMIMGVMDIRKEDYGLFISGLIGFYLLCCAYSAIGMFMSAISIHPVISAISTFMIIFVLDRVGMLWQQYDFIRDITWFLSLQNRTQKMIFGLVVTRDIFYFLLITFIFVSFTIIRLQSGRESRSWYIKTGRYVLVVVVALLTGYLTARPVLTKYWDSTANKGNTIPPELQQMLRTIGDSSLEVTLYVNILSRTSTFALGMPEKRNPSYLTHFWDQYLRFKPDIKFKYEYFYDIDPQTSDSAWFDIYPGKTISQIALKVAERHEWDISQFKTPEEIRKIVDLKKEGNRMVMLLKYKGRTEVARTMNDTEGWPDRDNMASVLKRLLEPDKISTIYFLTGNLERDIRKRGDRGYYDHTDKSIRSSLANMGFDIDTLNLNTQDVPGDMATLVLADPIMDVSTGVQTKIKRYIDTGGNMMILGKPGKQYVLNPLLQHLGVQLLNGQIVQPSYDETPEKVIALAAPAVDSLSWRTEGLYAVGMPFTTGVDSIGGSSFSANLLLYTVPKKTWLKAGELIIDSTLPDFNALAGDMQRETFATSLQLTRSIGKKEQRIIVFGGADFISNLRIAPNLDFIEGAHSWLTYNHFPVALTRILPVDILLTVSERGAYVQKILFIWILPGALLLGGTILLIRRKRK</sequence>
<feature type="domain" description="ABC-type uncharacterised transport system" evidence="2">
    <location>
        <begin position="467"/>
        <end position="698"/>
    </location>
</feature>
<dbReference type="GO" id="GO:0005886">
    <property type="term" value="C:plasma membrane"/>
    <property type="evidence" value="ECO:0007669"/>
    <property type="project" value="UniProtKB-SubCell"/>
</dbReference>
<reference evidence="3 4" key="1">
    <citation type="submission" date="2019-02" db="EMBL/GenBank/DDBJ databases">
        <title>Genomic Encyclopedia of Type Strains, Phase IV (KMG-IV): sequencing the most valuable type-strain genomes for metagenomic binning, comparative biology and taxonomic classification.</title>
        <authorList>
            <person name="Goeker M."/>
        </authorList>
    </citation>
    <scope>NUCLEOTIDE SEQUENCE [LARGE SCALE GENOMIC DNA]</scope>
    <source>
        <strain evidence="3 4">DSM 18116</strain>
    </source>
</reference>
<accession>A0A4V2EZ72</accession>
<evidence type="ECO:0000256" key="1">
    <source>
        <dbReference type="SAM" id="Phobius"/>
    </source>
</evidence>
<feature type="transmembrane region" description="Helical" evidence="1">
    <location>
        <begin position="177"/>
        <end position="195"/>
    </location>
</feature>
<dbReference type="Pfam" id="PF09822">
    <property type="entry name" value="ABC_transp_aux"/>
    <property type="match status" value="1"/>
</dbReference>
<keyword evidence="4" id="KW-1185">Reference proteome</keyword>